<organism evidence="2 3">
    <name type="scientific">Rhodospirillum centenum (strain ATCC 51521 / SW)</name>
    <dbReference type="NCBI Taxonomy" id="414684"/>
    <lineage>
        <taxon>Bacteria</taxon>
        <taxon>Pseudomonadati</taxon>
        <taxon>Pseudomonadota</taxon>
        <taxon>Alphaproteobacteria</taxon>
        <taxon>Rhodospirillales</taxon>
        <taxon>Rhodospirillaceae</taxon>
        <taxon>Rhodospirillum</taxon>
    </lineage>
</organism>
<sequence>MVNAGDGQPGHAAPRALRPPPIRRMPAPARGGTSNRPAPPFREG</sequence>
<dbReference type="AlphaFoldDB" id="B6INU6"/>
<protein>
    <submittedName>
        <fullName evidence="2">Uncharacterized protein</fullName>
    </submittedName>
</protein>
<dbReference type="KEGG" id="rce:RC1_1884"/>
<dbReference type="HOGENOM" id="CLU_3221270_0_0_5"/>
<name>B6INU6_RHOCS</name>
<gene>
    <name evidence="2" type="ordered locus">RC1_1884</name>
</gene>
<keyword evidence="3" id="KW-1185">Reference proteome</keyword>
<evidence type="ECO:0000313" key="3">
    <source>
        <dbReference type="Proteomes" id="UP000001591"/>
    </source>
</evidence>
<dbReference type="Proteomes" id="UP000001591">
    <property type="component" value="Chromosome"/>
</dbReference>
<dbReference type="EMBL" id="CP000613">
    <property type="protein sequence ID" value="ACI99280.1"/>
    <property type="molecule type" value="Genomic_DNA"/>
</dbReference>
<proteinExistence type="predicted"/>
<reference evidence="2 3" key="1">
    <citation type="journal article" date="2010" name="BMC Genomics">
        <title>Metabolic flexibility revealed in the genome of the cyst-forming alpha-1 proteobacterium Rhodospirillum centenum.</title>
        <authorList>
            <person name="Lu Y.K."/>
            <person name="Marden J."/>
            <person name="Han M."/>
            <person name="Swingley W.D."/>
            <person name="Mastrian S.D."/>
            <person name="Chowdhury S.R."/>
            <person name="Hao J."/>
            <person name="Helmy T."/>
            <person name="Kim S."/>
            <person name="Kurdoglu A.A."/>
            <person name="Matthies H.J."/>
            <person name="Rollo D."/>
            <person name="Stothard P."/>
            <person name="Blankenship R.E."/>
            <person name="Bauer C.E."/>
            <person name="Touchman J.W."/>
        </authorList>
    </citation>
    <scope>NUCLEOTIDE SEQUENCE [LARGE SCALE GENOMIC DNA]</scope>
    <source>
        <strain evidence="3">ATCC 51521 / SW</strain>
    </source>
</reference>
<evidence type="ECO:0000256" key="1">
    <source>
        <dbReference type="SAM" id="MobiDB-lite"/>
    </source>
</evidence>
<accession>B6INU6</accession>
<feature type="region of interest" description="Disordered" evidence="1">
    <location>
        <begin position="1"/>
        <end position="44"/>
    </location>
</feature>
<evidence type="ECO:0000313" key="2">
    <source>
        <dbReference type="EMBL" id="ACI99280.1"/>
    </source>
</evidence>